<gene>
    <name evidence="5" type="primary">IP5P5</name>
    <name evidence="5" type="ORF">CR513_24775</name>
</gene>
<evidence type="ECO:0000313" key="6">
    <source>
        <dbReference type="Proteomes" id="UP000257109"/>
    </source>
</evidence>
<dbReference type="Gene3D" id="3.60.10.10">
    <property type="entry name" value="Endonuclease/exonuclease/phosphatase"/>
    <property type="match status" value="2"/>
</dbReference>
<dbReference type="AlphaFoldDB" id="A0A371GR38"/>
<dbReference type="Proteomes" id="UP000257109">
    <property type="component" value="Unassembled WGS sequence"/>
</dbReference>
<dbReference type="PANTHER" id="PTHR45666:SF3">
    <property type="entry name" value="TYPE I INOSITOL POLYPHOSPHATE 5-PHOSPHATASE 5"/>
    <property type="match status" value="1"/>
</dbReference>
<feature type="compositionally biased region" description="Low complexity" evidence="3">
    <location>
        <begin position="212"/>
        <end position="224"/>
    </location>
</feature>
<sequence length="575" mass="64934">MSSFTGARSKSNANTEMTKANDVTQNPVNTTITSNLPDTIVKNEKKKKSILPKLFGSKRNGRSSDEDALKASNAEEGDGVTLDLEKKIETRRKAFIEASPVMRKSFSERETSPGIEGLNLSNFERPMAPETELQSFRIFVATWNVGGKSPNYDLNLQDFLLVEGSADIYVLGFQEIVPLSAGNVLVIEDNEPAAKWLALISQALNRPRNEYSDSSDSGTGSKTHGSSKESKSPASLNFFQKPSLKVISKTFRAEGSSLLKACNCPMESPTRDRRRMRKFSDPLSKLDTEIRGDDTVEELLSIAEIPSSPGQSRYSLILSKQMVGIFLTIWTKKELVPHIGHLRADSVGRGIMGCLGVHINEHVITSNNHLASGEKEGDELKRNADVAEILKGTQFPRICKNPCRRAPDKIVDHDRIIWLGDLNYRVALSYEETRFLLEDNDWDTLLERDQLNMERDAGRVFTGFKEGKVVFAPTYKYSHNSDSYAGETVKSKKKRRTPAWYCTCDRILWRGNGIEQLSYIRGESRFSDHRPVCAVFSVDVEVRSRNNRFRKGYSYTSPRLEYEDYIPQRHSFYDY</sequence>
<evidence type="ECO:0000256" key="2">
    <source>
        <dbReference type="ARBA" id="ARBA00022801"/>
    </source>
</evidence>
<dbReference type="STRING" id="157652.A0A371GR38"/>
<dbReference type="SMART" id="SM00128">
    <property type="entry name" value="IPPc"/>
    <property type="match status" value="1"/>
</dbReference>
<dbReference type="Pfam" id="PF22669">
    <property type="entry name" value="Exo_endo_phos2"/>
    <property type="match status" value="1"/>
</dbReference>
<dbReference type="FunFam" id="3.60.10.10:FF:000092">
    <property type="entry name" value="Type I inositol polyphosphate 5-phosphatase 5"/>
    <property type="match status" value="1"/>
</dbReference>
<comment type="similarity">
    <text evidence="1">Belongs to the inositol polyphosphate 5-phosphatase family.</text>
</comment>
<accession>A0A371GR38</accession>
<dbReference type="EMBL" id="QJKJ01004718">
    <property type="protein sequence ID" value="RDX93021.1"/>
    <property type="molecule type" value="Genomic_DNA"/>
</dbReference>
<evidence type="ECO:0000256" key="1">
    <source>
        <dbReference type="ARBA" id="ARBA00010768"/>
    </source>
</evidence>
<keyword evidence="6" id="KW-1185">Reference proteome</keyword>
<proteinExistence type="inferred from homology"/>
<dbReference type="OrthoDB" id="62798at2759"/>
<dbReference type="GO" id="GO:0004439">
    <property type="term" value="F:phosphatidylinositol-4,5-bisphosphate 5-phosphatase activity"/>
    <property type="evidence" value="ECO:0007669"/>
    <property type="project" value="TreeGrafter"/>
</dbReference>
<dbReference type="InterPro" id="IPR045849">
    <property type="entry name" value="IP5P_plant"/>
</dbReference>
<feature type="region of interest" description="Disordered" evidence="3">
    <location>
        <begin position="1"/>
        <end position="76"/>
    </location>
</feature>
<feature type="region of interest" description="Disordered" evidence="3">
    <location>
        <begin position="208"/>
        <end position="234"/>
    </location>
</feature>
<name>A0A371GR38_MUCPR</name>
<organism evidence="5 6">
    <name type="scientific">Mucuna pruriens</name>
    <name type="common">Velvet bean</name>
    <name type="synonym">Dolichos pruriens</name>
    <dbReference type="NCBI Taxonomy" id="157652"/>
    <lineage>
        <taxon>Eukaryota</taxon>
        <taxon>Viridiplantae</taxon>
        <taxon>Streptophyta</taxon>
        <taxon>Embryophyta</taxon>
        <taxon>Tracheophyta</taxon>
        <taxon>Spermatophyta</taxon>
        <taxon>Magnoliopsida</taxon>
        <taxon>eudicotyledons</taxon>
        <taxon>Gunneridae</taxon>
        <taxon>Pentapetalae</taxon>
        <taxon>rosids</taxon>
        <taxon>fabids</taxon>
        <taxon>Fabales</taxon>
        <taxon>Fabaceae</taxon>
        <taxon>Papilionoideae</taxon>
        <taxon>50 kb inversion clade</taxon>
        <taxon>NPAAA clade</taxon>
        <taxon>indigoferoid/millettioid clade</taxon>
        <taxon>Phaseoleae</taxon>
        <taxon>Mucuna</taxon>
    </lineage>
</organism>
<feature type="domain" description="Inositol polyphosphate-related phosphatase" evidence="4">
    <location>
        <begin position="242"/>
        <end position="544"/>
    </location>
</feature>
<evidence type="ECO:0000259" key="4">
    <source>
        <dbReference type="SMART" id="SM00128"/>
    </source>
</evidence>
<dbReference type="PANTHER" id="PTHR45666">
    <property type="entry name" value="TYPE IV INOSITOL POLYPHOSPHATE 5-PHOSPHATASE 9"/>
    <property type="match status" value="1"/>
</dbReference>
<evidence type="ECO:0000313" key="5">
    <source>
        <dbReference type="EMBL" id="RDX93021.1"/>
    </source>
</evidence>
<dbReference type="SUPFAM" id="SSF56219">
    <property type="entry name" value="DNase I-like"/>
    <property type="match status" value="1"/>
</dbReference>
<feature type="compositionally biased region" description="Polar residues" evidence="3">
    <location>
        <begin position="1"/>
        <end position="37"/>
    </location>
</feature>
<protein>
    <submittedName>
        <fullName evidence="5">Type I inositol polyphosphate 5-phosphatase 5</fullName>
    </submittedName>
</protein>
<feature type="non-terminal residue" evidence="5">
    <location>
        <position position="1"/>
    </location>
</feature>
<dbReference type="GO" id="GO:0034485">
    <property type="term" value="F:phosphatidylinositol-3,4,5-trisphosphate 5-phosphatase activity"/>
    <property type="evidence" value="ECO:0007669"/>
    <property type="project" value="TreeGrafter"/>
</dbReference>
<reference evidence="5" key="1">
    <citation type="submission" date="2018-05" db="EMBL/GenBank/DDBJ databases">
        <title>Draft genome of Mucuna pruriens seed.</title>
        <authorList>
            <person name="Nnadi N.E."/>
            <person name="Vos R."/>
            <person name="Hasami M.H."/>
            <person name="Devisetty U.K."/>
            <person name="Aguiy J.C."/>
        </authorList>
    </citation>
    <scope>NUCLEOTIDE SEQUENCE [LARGE SCALE GENOMIC DNA]</scope>
    <source>
        <strain evidence="5">JCA_2017</strain>
    </source>
</reference>
<dbReference type="InterPro" id="IPR000300">
    <property type="entry name" value="IPPc"/>
</dbReference>
<dbReference type="GO" id="GO:0004445">
    <property type="term" value="F:inositol-polyphosphate 5-phosphatase activity"/>
    <property type="evidence" value="ECO:0007669"/>
    <property type="project" value="InterPro"/>
</dbReference>
<comment type="caution">
    <text evidence="5">The sequence shown here is derived from an EMBL/GenBank/DDBJ whole genome shotgun (WGS) entry which is preliminary data.</text>
</comment>
<dbReference type="InterPro" id="IPR036691">
    <property type="entry name" value="Endo/exonu/phosph_ase_sf"/>
</dbReference>
<evidence type="ECO:0000256" key="3">
    <source>
        <dbReference type="SAM" id="MobiDB-lite"/>
    </source>
</evidence>
<keyword evidence="2" id="KW-0378">Hydrolase</keyword>
<dbReference type="GO" id="GO:0046856">
    <property type="term" value="P:phosphatidylinositol dephosphorylation"/>
    <property type="evidence" value="ECO:0007669"/>
    <property type="project" value="InterPro"/>
</dbReference>